<reference evidence="2" key="1">
    <citation type="submission" date="2016-09" db="EMBL/GenBank/DDBJ databases">
        <authorList>
            <person name="Varghese N."/>
            <person name="Submissions S."/>
        </authorList>
    </citation>
    <scope>NUCLEOTIDE SEQUENCE [LARGE SCALE GENOMIC DNA]</scope>
    <source>
        <strain evidence="2">TNe-862</strain>
    </source>
</reference>
<dbReference type="EMBL" id="FMYQ01000030">
    <property type="protein sequence ID" value="SDE02191.1"/>
    <property type="molecule type" value="Genomic_DNA"/>
</dbReference>
<protein>
    <submittedName>
        <fullName evidence="1">Uncharacterized protein</fullName>
    </submittedName>
</protein>
<organism evidence="1 2">
    <name type="scientific">Paraburkholderia lycopersici</name>
    <dbReference type="NCBI Taxonomy" id="416944"/>
    <lineage>
        <taxon>Bacteria</taxon>
        <taxon>Pseudomonadati</taxon>
        <taxon>Pseudomonadota</taxon>
        <taxon>Betaproteobacteria</taxon>
        <taxon>Burkholderiales</taxon>
        <taxon>Burkholderiaceae</taxon>
        <taxon>Paraburkholderia</taxon>
    </lineage>
</organism>
<gene>
    <name evidence="1" type="ORF">SAMN05421548_13097</name>
</gene>
<name>A0A1G6ZI68_9BURK</name>
<proteinExistence type="predicted"/>
<dbReference type="AlphaFoldDB" id="A0A1G6ZI68"/>
<evidence type="ECO:0000313" key="1">
    <source>
        <dbReference type="EMBL" id="SDE02191.1"/>
    </source>
</evidence>
<evidence type="ECO:0000313" key="2">
    <source>
        <dbReference type="Proteomes" id="UP000198908"/>
    </source>
</evidence>
<dbReference type="Proteomes" id="UP000198908">
    <property type="component" value="Unassembled WGS sequence"/>
</dbReference>
<dbReference type="RefSeq" id="WP_092003612.1">
    <property type="nucleotide sequence ID" value="NZ_FMYQ01000030.1"/>
</dbReference>
<keyword evidence="2" id="KW-1185">Reference proteome</keyword>
<accession>A0A1G6ZI68</accession>
<sequence length="209" mass="23819">MPASTPIARSKTAALARVLDVIPKGYYRYTQGTVSASKAESLARKFHLRYGIGCTPAQRVTKRKRGLANALLVMYWPEGGQQVKWLLLATDGDGTDGERLLVVADKPRLMWLGYKLVRRPERGRTAWTWRRPSSEMAEHHALIAEYSNKRNINSLGALLQRLANQPGFHGVREQSSRLFEEARRQGYSGELPYLYFVQKLPHGERLWLQ</sequence>
<dbReference type="OrthoDB" id="8586582at2"/>